<dbReference type="EMBL" id="QKWP01000341">
    <property type="protein sequence ID" value="RIB21775.1"/>
    <property type="molecule type" value="Genomic_DNA"/>
</dbReference>
<keyword evidence="2" id="KW-1185">Reference proteome</keyword>
<dbReference type="AlphaFoldDB" id="A0A397VH16"/>
<accession>A0A397VH16</accession>
<evidence type="ECO:0000313" key="1">
    <source>
        <dbReference type="EMBL" id="RIB21775.1"/>
    </source>
</evidence>
<gene>
    <name evidence="1" type="ORF">C2G38_2175641</name>
</gene>
<reference evidence="1 2" key="1">
    <citation type="submission" date="2018-06" db="EMBL/GenBank/DDBJ databases">
        <title>Comparative genomics reveals the genomic features of Rhizophagus irregularis, R. cerebriforme, R. diaphanum and Gigaspora rosea, and their symbiotic lifestyle signature.</title>
        <authorList>
            <person name="Morin E."/>
            <person name="San Clemente H."/>
            <person name="Chen E.C.H."/>
            <person name="De La Providencia I."/>
            <person name="Hainaut M."/>
            <person name="Kuo A."/>
            <person name="Kohler A."/>
            <person name="Murat C."/>
            <person name="Tang N."/>
            <person name="Roy S."/>
            <person name="Loubradou J."/>
            <person name="Henrissat B."/>
            <person name="Grigoriev I.V."/>
            <person name="Corradi N."/>
            <person name="Roux C."/>
            <person name="Martin F.M."/>
        </authorList>
    </citation>
    <scope>NUCLEOTIDE SEQUENCE [LARGE SCALE GENOMIC DNA]</scope>
    <source>
        <strain evidence="1 2">DAOM 194757</strain>
    </source>
</reference>
<sequence>MKRNTYHSKRTLSKGTRFKMPYGRTEGYATHTGPEVKRLEKKCATLLEILTEEQAAEVQEIINEVFGNSEIREEQVPQALNFMVKILEDVTEEEEEDTVYLPPYIKVSTSPIFITLMGTIQYKENFDKARVVDLPQNDDEGSTNVVKNPKQEEDEVSLKIVLGSLADAYLEVLKNLIPEFTKPEEPKPQQEFAEMNLEEDKAKDRNKEDIPEVHLEVEALRCACEMWSKKIGEFRQTVEWNKEALCHAYESWTKKVEEFQRIDKWNKDKIELIDEESANTNESAERIEVKEDKNKACIYFQNLADMEIDKETAIEKDRHEVFKDCERLTEIETETDKQTRVKDKHKAFPCYKKTIEMALIDETIEHGHINGIGIKRDEETDTANNLEHACEIWKKKVDKLKTTRKSKNEGPKEPKKYERRTLNLACEVCTTRAEEFKRTITNPHELMQLKKCEIADEEVNLDAETPKKIMTN</sequence>
<name>A0A397VH16_9GLOM</name>
<comment type="caution">
    <text evidence="1">The sequence shown here is derived from an EMBL/GenBank/DDBJ whole genome shotgun (WGS) entry which is preliminary data.</text>
</comment>
<organism evidence="1 2">
    <name type="scientific">Gigaspora rosea</name>
    <dbReference type="NCBI Taxonomy" id="44941"/>
    <lineage>
        <taxon>Eukaryota</taxon>
        <taxon>Fungi</taxon>
        <taxon>Fungi incertae sedis</taxon>
        <taxon>Mucoromycota</taxon>
        <taxon>Glomeromycotina</taxon>
        <taxon>Glomeromycetes</taxon>
        <taxon>Diversisporales</taxon>
        <taxon>Gigasporaceae</taxon>
        <taxon>Gigaspora</taxon>
    </lineage>
</organism>
<evidence type="ECO:0000313" key="2">
    <source>
        <dbReference type="Proteomes" id="UP000266673"/>
    </source>
</evidence>
<proteinExistence type="predicted"/>
<dbReference type="OrthoDB" id="10548498at2759"/>
<protein>
    <submittedName>
        <fullName evidence="1">Uncharacterized protein</fullName>
    </submittedName>
</protein>
<dbReference type="Proteomes" id="UP000266673">
    <property type="component" value="Unassembled WGS sequence"/>
</dbReference>